<dbReference type="InterPro" id="IPR007325">
    <property type="entry name" value="KFase/CYL"/>
</dbReference>
<organism evidence="1 2">
    <name type="scientific">Lacisediminihabitans profunda</name>
    <dbReference type="NCBI Taxonomy" id="2594790"/>
    <lineage>
        <taxon>Bacteria</taxon>
        <taxon>Bacillati</taxon>
        <taxon>Actinomycetota</taxon>
        <taxon>Actinomycetes</taxon>
        <taxon>Micrococcales</taxon>
        <taxon>Microbacteriaceae</taxon>
        <taxon>Lacisediminihabitans</taxon>
    </lineage>
</organism>
<protein>
    <submittedName>
        <fullName evidence="1">Cyclase family protein</fullName>
    </submittedName>
</protein>
<dbReference type="GO" id="GO:0019441">
    <property type="term" value="P:L-tryptophan catabolic process to kynurenine"/>
    <property type="evidence" value="ECO:0007669"/>
    <property type="project" value="InterPro"/>
</dbReference>
<reference evidence="1 2" key="1">
    <citation type="submission" date="2019-08" db="EMBL/GenBank/DDBJ databases">
        <title>Bacterial whole genome sequence for Glaciihabitans sp. CHu50b-6-2.</title>
        <authorList>
            <person name="Jin L."/>
        </authorList>
    </citation>
    <scope>NUCLEOTIDE SEQUENCE [LARGE SCALE GENOMIC DNA]</scope>
    <source>
        <strain evidence="1 2">CHu50b-6-2</strain>
    </source>
</reference>
<dbReference type="SUPFAM" id="SSF102198">
    <property type="entry name" value="Putative cyclase"/>
    <property type="match status" value="1"/>
</dbReference>
<dbReference type="Pfam" id="PF04199">
    <property type="entry name" value="Cyclase"/>
    <property type="match status" value="1"/>
</dbReference>
<dbReference type="InterPro" id="IPR037175">
    <property type="entry name" value="KFase_sf"/>
</dbReference>
<evidence type="ECO:0000313" key="1">
    <source>
        <dbReference type="EMBL" id="TXN29989.1"/>
    </source>
</evidence>
<dbReference type="RefSeq" id="WP_147784032.1">
    <property type="nucleotide sequence ID" value="NZ_VRMG01000008.1"/>
</dbReference>
<dbReference type="EMBL" id="VRMG01000008">
    <property type="protein sequence ID" value="TXN29989.1"/>
    <property type="molecule type" value="Genomic_DNA"/>
</dbReference>
<dbReference type="PANTHER" id="PTHR34861">
    <property type="match status" value="1"/>
</dbReference>
<dbReference type="GO" id="GO:0004061">
    <property type="term" value="F:arylformamidase activity"/>
    <property type="evidence" value="ECO:0007669"/>
    <property type="project" value="InterPro"/>
</dbReference>
<accession>A0A5C8UR96</accession>
<dbReference type="Proteomes" id="UP000321379">
    <property type="component" value="Unassembled WGS sequence"/>
</dbReference>
<proteinExistence type="predicted"/>
<dbReference type="AlphaFoldDB" id="A0A5C8UR96"/>
<sequence>MVLEQPEELWNGKQLPSYEDLATANPPGSAWDYFGREDELGTINFLTPETRKRAAGLIRSGRTINLDYTLSEFDPFPSGTRPPNQHHLFSNNPWHFDDWLDSFYLQGTTQIDALRHIGYPGEGWYGGRTRESIQTDGPTLGIQRWAETGIVGRGVLLDVEKYLASVGRPIDQSTVTEITPEDLDATAEAQGVHFETGDILLFRTGWAEYCRSHMNEDARRVFKSGMKVPGLASTRAIVAWIWDHHFSLVAADNLGIEAFPYTPDNDVTQRGQAKPEKGVDHNGGLHRPLLPLLGLAMGEMFALDELARDCATDGVYEFFFTAKPLNLVGGVGSPANAMAIK</sequence>
<evidence type="ECO:0000313" key="2">
    <source>
        <dbReference type="Proteomes" id="UP000321379"/>
    </source>
</evidence>
<dbReference type="PANTHER" id="PTHR34861:SF11">
    <property type="entry name" value="CYCLASE"/>
    <property type="match status" value="1"/>
</dbReference>
<gene>
    <name evidence="1" type="ORF">FVP33_12740</name>
</gene>
<dbReference type="Gene3D" id="3.50.30.50">
    <property type="entry name" value="Putative cyclase"/>
    <property type="match status" value="1"/>
</dbReference>
<name>A0A5C8UR96_9MICO</name>
<comment type="caution">
    <text evidence="1">The sequence shown here is derived from an EMBL/GenBank/DDBJ whole genome shotgun (WGS) entry which is preliminary data.</text>
</comment>
<keyword evidence="2" id="KW-1185">Reference proteome</keyword>